<name>A0A8H7Z898_AJECA</name>
<gene>
    <name evidence="2" type="ORF">I7I52_01636</name>
</gene>
<keyword evidence="1" id="KW-0472">Membrane</keyword>
<keyword evidence="1" id="KW-0812">Transmembrane</keyword>
<keyword evidence="1" id="KW-1133">Transmembrane helix</keyword>
<organism evidence="2 3">
    <name type="scientific">Ajellomyces capsulatus</name>
    <name type="common">Darling's disease fungus</name>
    <name type="synonym">Histoplasma capsulatum</name>
    <dbReference type="NCBI Taxonomy" id="5037"/>
    <lineage>
        <taxon>Eukaryota</taxon>
        <taxon>Fungi</taxon>
        <taxon>Dikarya</taxon>
        <taxon>Ascomycota</taxon>
        <taxon>Pezizomycotina</taxon>
        <taxon>Eurotiomycetes</taxon>
        <taxon>Eurotiomycetidae</taxon>
        <taxon>Onygenales</taxon>
        <taxon>Ajellomycetaceae</taxon>
        <taxon>Histoplasma</taxon>
    </lineage>
</organism>
<proteinExistence type="predicted"/>
<evidence type="ECO:0000313" key="2">
    <source>
        <dbReference type="EMBL" id="KAG5303597.1"/>
    </source>
</evidence>
<dbReference type="AlphaFoldDB" id="A0A8H7Z898"/>
<reference evidence="2 3" key="1">
    <citation type="submission" date="2021-01" db="EMBL/GenBank/DDBJ databases">
        <title>Chromosome-level genome assembly of a human fungal pathogen reveals clustering of transcriptionally co-regulated genes.</title>
        <authorList>
            <person name="Voorhies M."/>
            <person name="Cohen S."/>
            <person name="Shea T.P."/>
            <person name="Petrus S."/>
            <person name="Munoz J.F."/>
            <person name="Poplawski S."/>
            <person name="Goldman W.E."/>
            <person name="Michael T."/>
            <person name="Cuomo C.A."/>
            <person name="Sil A."/>
            <person name="Beyhan S."/>
        </authorList>
    </citation>
    <scope>NUCLEOTIDE SEQUENCE [LARGE SCALE GENOMIC DNA]</scope>
    <source>
        <strain evidence="2 3">G184AR</strain>
    </source>
</reference>
<protein>
    <submittedName>
        <fullName evidence="2">Uncharacterized protein</fullName>
    </submittedName>
</protein>
<accession>A0A8H7Z898</accession>
<dbReference type="Proteomes" id="UP000670092">
    <property type="component" value="Unassembled WGS sequence"/>
</dbReference>
<evidence type="ECO:0000256" key="1">
    <source>
        <dbReference type="SAM" id="Phobius"/>
    </source>
</evidence>
<evidence type="ECO:0000313" key="3">
    <source>
        <dbReference type="Proteomes" id="UP000670092"/>
    </source>
</evidence>
<dbReference type="EMBL" id="JAEVHI010000001">
    <property type="protein sequence ID" value="KAG5303597.1"/>
    <property type="molecule type" value="Genomic_DNA"/>
</dbReference>
<dbReference type="VEuPathDB" id="FungiDB:I7I52_01636"/>
<sequence length="103" mass="11568">MKSKKRPKGINDRAIHKSLYSVKSPRQYRIDEKIDMTPQNPFNSVTRSARCNALIKLKWPESAESSIFCLSRTRSFMFVSVLAISGPAGLGVTELLLDIRGVL</sequence>
<comment type="caution">
    <text evidence="2">The sequence shown here is derived from an EMBL/GenBank/DDBJ whole genome shotgun (WGS) entry which is preliminary data.</text>
</comment>
<feature type="transmembrane region" description="Helical" evidence="1">
    <location>
        <begin position="76"/>
        <end position="97"/>
    </location>
</feature>